<dbReference type="GO" id="GO:0006537">
    <property type="term" value="P:glutamate biosynthetic process"/>
    <property type="evidence" value="ECO:0007669"/>
    <property type="project" value="UniProtKB-KW"/>
</dbReference>
<comment type="similarity">
    <text evidence="4">Belongs to the glutamate synthase family.</text>
</comment>
<keyword evidence="8" id="KW-0479">Metal-binding</keyword>
<dbReference type="SUPFAM" id="SSF51395">
    <property type="entry name" value="FMN-linked oxidoreductases"/>
    <property type="match status" value="1"/>
</dbReference>
<evidence type="ECO:0000313" key="19">
    <source>
        <dbReference type="Proteomes" id="UP000323521"/>
    </source>
</evidence>
<gene>
    <name evidence="18" type="ORF">DCMF_21380</name>
</gene>
<dbReference type="Gene3D" id="3.20.20.70">
    <property type="entry name" value="Aldolase class I"/>
    <property type="match status" value="2"/>
</dbReference>
<keyword evidence="9" id="KW-0274">FAD</keyword>
<keyword evidence="11" id="KW-0560">Oxidoreductase</keyword>
<dbReference type="InterPro" id="IPR002932">
    <property type="entry name" value="Glu_synthdom"/>
</dbReference>
<dbReference type="InterPro" id="IPR036485">
    <property type="entry name" value="Glu_synth_asu_C_sf"/>
</dbReference>
<dbReference type="CDD" id="cd00713">
    <property type="entry name" value="GltS"/>
    <property type="match status" value="1"/>
</dbReference>
<evidence type="ECO:0000256" key="11">
    <source>
        <dbReference type="ARBA" id="ARBA00023002"/>
    </source>
</evidence>
<evidence type="ECO:0000256" key="9">
    <source>
        <dbReference type="ARBA" id="ARBA00022827"/>
    </source>
</evidence>
<keyword evidence="14" id="KW-0314">Glutamate biosynthesis</keyword>
<evidence type="ECO:0000256" key="1">
    <source>
        <dbReference type="ARBA" id="ARBA00001917"/>
    </source>
</evidence>
<evidence type="ECO:0000256" key="7">
    <source>
        <dbReference type="ARBA" id="ARBA00022643"/>
    </source>
</evidence>
<evidence type="ECO:0000256" key="12">
    <source>
        <dbReference type="ARBA" id="ARBA00023004"/>
    </source>
</evidence>
<dbReference type="InterPro" id="IPR029055">
    <property type="entry name" value="Ntn_hydrolases_N"/>
</dbReference>
<keyword evidence="5" id="KW-0028">Amino-acid biosynthesis</keyword>
<evidence type="ECO:0000256" key="16">
    <source>
        <dbReference type="ARBA" id="ARBA00029440"/>
    </source>
</evidence>
<dbReference type="PANTHER" id="PTHR11938">
    <property type="entry name" value="FAD NADPH DEHYDROGENASE/OXIDOREDUCTASE"/>
    <property type="match status" value="1"/>
</dbReference>
<dbReference type="Pfam" id="PF04898">
    <property type="entry name" value="Glu_syn_central"/>
    <property type="match status" value="1"/>
</dbReference>
<dbReference type="NCBIfam" id="NF008730">
    <property type="entry name" value="PRK11750.1"/>
    <property type="match status" value="1"/>
</dbReference>
<proteinExistence type="inferred from homology"/>
<evidence type="ECO:0000256" key="4">
    <source>
        <dbReference type="ARBA" id="ARBA00009716"/>
    </source>
</evidence>
<dbReference type="Pfam" id="PF01493">
    <property type="entry name" value="GXGXG"/>
    <property type="match status" value="1"/>
</dbReference>
<dbReference type="CDD" id="cd02808">
    <property type="entry name" value="GltS_FMN"/>
    <property type="match status" value="1"/>
</dbReference>
<dbReference type="GO" id="GO:0019676">
    <property type="term" value="P:ammonia assimilation cycle"/>
    <property type="evidence" value="ECO:0007669"/>
    <property type="project" value="TreeGrafter"/>
</dbReference>
<feature type="domain" description="Glutamine amidotransferase type-2" evidence="17">
    <location>
        <begin position="23"/>
        <end position="420"/>
    </location>
</feature>
<dbReference type="OrthoDB" id="9758182at2"/>
<dbReference type="FunFam" id="3.60.20.10:FF:000001">
    <property type="entry name" value="Glutamate synthase, large subunit"/>
    <property type="match status" value="1"/>
</dbReference>
<dbReference type="Pfam" id="PF00310">
    <property type="entry name" value="GATase_2"/>
    <property type="match status" value="1"/>
</dbReference>
<dbReference type="EMBL" id="CP017634">
    <property type="protein sequence ID" value="ATW28798.1"/>
    <property type="molecule type" value="Genomic_DNA"/>
</dbReference>
<dbReference type="SUPFAM" id="SSF56235">
    <property type="entry name" value="N-terminal nucleophile aminohydrolases (Ntn hydrolases)"/>
    <property type="match status" value="1"/>
</dbReference>
<dbReference type="CDD" id="cd00982">
    <property type="entry name" value="gltB_C"/>
    <property type="match status" value="1"/>
</dbReference>
<evidence type="ECO:0000256" key="8">
    <source>
        <dbReference type="ARBA" id="ARBA00022723"/>
    </source>
</evidence>
<keyword evidence="7" id="KW-0288">FMN</keyword>
<evidence type="ECO:0000256" key="6">
    <source>
        <dbReference type="ARBA" id="ARBA00022630"/>
    </source>
</evidence>
<keyword evidence="6" id="KW-0285">Flavoprotein</keyword>
<comment type="cofactor">
    <cofactor evidence="3">
        <name>FAD</name>
        <dbReference type="ChEBI" id="CHEBI:57692"/>
    </cofactor>
</comment>
<dbReference type="SUPFAM" id="SSF69336">
    <property type="entry name" value="Alpha subunit of glutamate synthase, C-terminal domain"/>
    <property type="match status" value="1"/>
</dbReference>
<keyword evidence="12" id="KW-0408">Iron</keyword>
<protein>
    <submittedName>
        <fullName evidence="18">Glutamate synthase subunit alpha</fullName>
    </submittedName>
</protein>
<keyword evidence="19" id="KW-1185">Reference proteome</keyword>
<dbReference type="GO" id="GO:0051538">
    <property type="term" value="F:3 iron, 4 sulfur cluster binding"/>
    <property type="evidence" value="ECO:0007669"/>
    <property type="project" value="UniProtKB-KW"/>
</dbReference>
<keyword evidence="10" id="KW-0315">Glutamine amidotransferase</keyword>
<dbReference type="InterPro" id="IPR002489">
    <property type="entry name" value="Glu_synth_asu_C"/>
</dbReference>
<comment type="pathway">
    <text evidence="16">Amino-acid biosynthesis.</text>
</comment>
<evidence type="ECO:0000256" key="10">
    <source>
        <dbReference type="ARBA" id="ARBA00022962"/>
    </source>
</evidence>
<dbReference type="GO" id="GO:0046872">
    <property type="term" value="F:metal ion binding"/>
    <property type="evidence" value="ECO:0007669"/>
    <property type="project" value="UniProtKB-KW"/>
</dbReference>
<evidence type="ECO:0000256" key="15">
    <source>
        <dbReference type="ARBA" id="ARBA00023291"/>
    </source>
</evidence>
<keyword evidence="13" id="KW-0411">Iron-sulfur</keyword>
<dbReference type="Pfam" id="PF01645">
    <property type="entry name" value="Glu_synthase"/>
    <property type="match status" value="1"/>
</dbReference>
<dbReference type="FunFam" id="3.20.20.70:FF:000053">
    <property type="entry name" value="Glutamate synthase large subunit"/>
    <property type="match status" value="1"/>
</dbReference>
<keyword evidence="15" id="KW-0003">3Fe-4S</keyword>
<evidence type="ECO:0000313" key="18">
    <source>
        <dbReference type="EMBL" id="ATW28798.1"/>
    </source>
</evidence>
<dbReference type="InterPro" id="IPR017932">
    <property type="entry name" value="GATase_2_dom"/>
</dbReference>
<dbReference type="Proteomes" id="UP000323521">
    <property type="component" value="Chromosome"/>
</dbReference>
<dbReference type="FunFam" id="3.20.20.70:FF:000031">
    <property type="entry name" value="Glutamate synthase 1 [NADH]"/>
    <property type="match status" value="1"/>
</dbReference>
<dbReference type="Gene3D" id="3.60.20.10">
    <property type="entry name" value="Glutamine Phosphoribosylpyrophosphate, subunit 1, domain 1"/>
    <property type="match status" value="1"/>
</dbReference>
<dbReference type="PANTHER" id="PTHR11938:SF133">
    <property type="entry name" value="GLUTAMATE SYNTHASE (NADH)"/>
    <property type="match status" value="1"/>
</dbReference>
<comment type="cofactor">
    <cofactor evidence="1">
        <name>FMN</name>
        <dbReference type="ChEBI" id="CHEBI:58210"/>
    </cofactor>
</comment>
<evidence type="ECO:0000256" key="3">
    <source>
        <dbReference type="ARBA" id="ARBA00001974"/>
    </source>
</evidence>
<dbReference type="InterPro" id="IPR013785">
    <property type="entry name" value="Aldolase_TIM"/>
</dbReference>
<sequence>MQELNQFPQSQGLYDPSMEKDACGLGFIADVTGKKSNEIVKNGLEILKSLTHRGATGSDPETGDGAGILIQLPHEFFVSELAKMDLHLPADGDYAVGMIFFPTEPNARYYCEGVFERILREENQELISWRDVPLHDKACGISAQGTKPFVKQIFIARNGQQADLFERKLYIVRKRVEKAINEAARPYTDVFFVCSLSLKTIVYKGQFLAHQIENFYPELKDERLKSAIAAVHQRYSTNTFPSWRLAHPYRYLSHNGEINTIRGNIKWVSARESVMTSKLFGAEFEKVLPIIQPDSSDSCNLDNIFELLVLNGYSIPHALKMLMPEAWRYDKTMPAELKAFYEYHEGLIEPWDGPATIVFSDGVQVGATLDRNGLRPARYVITKNNTVILASESGVLRIPEAQILKKGKLGPGKTLIVDTKEKRIIYDHEVKQELANQKGYAEWIKENEIDLKKISLHKALPRMDEESLVTKQIIFGYTEEELRRIIAPMAQDSKEAIGSMGNDAPLAVLSDLPQLLFNYFRQLFAQVTNPPIDPIREKKVMSLNQYLGRGGNILKKIDELAPNKFIELEQPILYAEKMEKIKSIDVDTLRSITIPIIFEADQYEKGLSDALTALKKRVEESISQGYRIVILSDRDVDRYRAPIPSLLAVSAVHNHLIQKKLRTKVDLIIETGEARDTFHMALLLGYGATAVYPYMALETINHLVKNQLYLKNITVEKASMNYVRSLGYGIRKITSKMGISTLRSFNGAQIFEVIGLNEELVKEYFAGTPCRLSGLKMDGIAKETLLRHHQAFEINVGTQRLAVGGDIHYRKNNEAHLFRPDTIAKLQHACRTQDYHLFKEYSRLIDDQSKSLMTIRGLLKFKEGQPVPLDEVEPVESILKRFATGAMSFGSISKEVHETLAIAMNRMGGKSNSGEGGEDEARYIRTENGDFKASAIKQVAAARFGVTANYLVHADELQIKMAQGAKPGEGGHLPGSKVTEEIARVRHSLPGIDLISPPPHHDIYSIEDLEQLIFDLKNINPKARVSVKLVSEAGVGTVAAGVAKGSADMVLISGHDGGTGASPVSSIKTAGIPWEIGLAETQQTLLLNNLRSRIAVQVDGQMRTGRDVAISILLGAEEFGFSTAALVVCGCIMMRKCHNNTCPVGVATQDPELRKYFQGKPEHVINFFGFIARELREIMADLGFRTVDEMVGRVDMLEVNERNRHWKTKELDLSAILYRPELPVRFAQRKTEEQKNQTRDILDRQLIELAQPALEKGEKVQGIFEVKNTDRTIGAMLSGEVAKRYGSKGLPQDTIDLTFIGTAGQSFGAFAAPGITLRLYGDANDYVGKGLSGGRIIIALHKESSLTAEENIIAGNTILYGATSGEAYINGKVGERFAVRNSGAAAVVEGVGDHGCEYMTGGRIVILGETGRNFGAGMSGGIAYVLDEQENLSSKCNFELTEMEPLTQEDLRFVKNLVENHVRFTNSQKGKKILDHWQAYMGKFVRIISPQYREITEKSSQITADSLVVKNNG</sequence>
<comment type="cofactor">
    <cofactor evidence="2">
        <name>[3Fe-4S] cluster</name>
        <dbReference type="ChEBI" id="CHEBI:21137"/>
    </cofactor>
</comment>
<dbReference type="GO" id="GO:0015930">
    <property type="term" value="F:glutamate synthase activity"/>
    <property type="evidence" value="ECO:0007669"/>
    <property type="project" value="InterPro"/>
</dbReference>
<evidence type="ECO:0000256" key="13">
    <source>
        <dbReference type="ARBA" id="ARBA00023014"/>
    </source>
</evidence>
<evidence type="ECO:0000256" key="5">
    <source>
        <dbReference type="ARBA" id="ARBA00022605"/>
    </source>
</evidence>
<evidence type="ECO:0000259" key="17">
    <source>
        <dbReference type="PROSITE" id="PS51278"/>
    </source>
</evidence>
<dbReference type="FunFam" id="2.160.20.60:FF:000001">
    <property type="entry name" value="Glutamate synthase, large subunit"/>
    <property type="match status" value="1"/>
</dbReference>
<dbReference type="InterPro" id="IPR006982">
    <property type="entry name" value="Glu_synth_centr_N"/>
</dbReference>
<reference evidence="18 19" key="1">
    <citation type="submission" date="2016-10" db="EMBL/GenBank/DDBJ databases">
        <title>Complete Genome Sequence of Peptococcaceae strain DCMF.</title>
        <authorList>
            <person name="Edwards R.J."/>
            <person name="Holland S.I."/>
            <person name="Deshpande N.P."/>
            <person name="Wong Y.K."/>
            <person name="Ertan H."/>
            <person name="Manefield M."/>
            <person name="Russell T.L."/>
            <person name="Lee M.J."/>
        </authorList>
    </citation>
    <scope>NUCLEOTIDE SEQUENCE [LARGE SCALE GENOMIC DNA]</scope>
    <source>
        <strain evidence="18 19">DCMF</strain>
    </source>
</reference>
<organism evidence="18 19">
    <name type="scientific">Formimonas warabiya</name>
    <dbReference type="NCBI Taxonomy" id="1761012"/>
    <lineage>
        <taxon>Bacteria</taxon>
        <taxon>Bacillati</taxon>
        <taxon>Bacillota</taxon>
        <taxon>Clostridia</taxon>
        <taxon>Eubacteriales</taxon>
        <taxon>Peptococcaceae</taxon>
        <taxon>Candidatus Formimonas</taxon>
    </lineage>
</organism>
<evidence type="ECO:0000256" key="14">
    <source>
        <dbReference type="ARBA" id="ARBA00023164"/>
    </source>
</evidence>
<dbReference type="KEGG" id="fwa:DCMF_21380"/>
<dbReference type="InterPro" id="IPR050711">
    <property type="entry name" value="ET-N_metabolism_enzyme"/>
</dbReference>
<evidence type="ECO:0000256" key="2">
    <source>
        <dbReference type="ARBA" id="ARBA00001927"/>
    </source>
</evidence>
<accession>A0A3G1L2D2</accession>
<dbReference type="PROSITE" id="PS51278">
    <property type="entry name" value="GATASE_TYPE_2"/>
    <property type="match status" value="1"/>
</dbReference>
<name>A0A3G1L2D2_FORW1</name>
<dbReference type="Gene3D" id="2.160.20.60">
    <property type="entry name" value="Glutamate synthase, alpha subunit, C-terminal domain"/>
    <property type="match status" value="1"/>
</dbReference>